<dbReference type="OrthoDB" id="1897482at2759"/>
<dbReference type="InterPro" id="IPR007493">
    <property type="entry name" value="DUF538"/>
</dbReference>
<evidence type="ECO:0000313" key="2">
    <source>
        <dbReference type="Proteomes" id="UP001652660"/>
    </source>
</evidence>
<feature type="signal peptide" evidence="1">
    <location>
        <begin position="1"/>
        <end position="37"/>
    </location>
</feature>
<dbReference type="PANTHER" id="PTHR31676">
    <property type="entry name" value="T31J12.3 PROTEIN-RELATED"/>
    <property type="match status" value="1"/>
</dbReference>
<dbReference type="Pfam" id="PF04398">
    <property type="entry name" value="DUF538"/>
    <property type="match status" value="1"/>
</dbReference>
<organism evidence="2 3">
    <name type="scientific">Coffea arabica</name>
    <name type="common">Arabian coffee</name>
    <dbReference type="NCBI Taxonomy" id="13443"/>
    <lineage>
        <taxon>Eukaryota</taxon>
        <taxon>Viridiplantae</taxon>
        <taxon>Streptophyta</taxon>
        <taxon>Embryophyta</taxon>
        <taxon>Tracheophyta</taxon>
        <taxon>Spermatophyta</taxon>
        <taxon>Magnoliopsida</taxon>
        <taxon>eudicotyledons</taxon>
        <taxon>Gunneridae</taxon>
        <taxon>Pentapetalae</taxon>
        <taxon>asterids</taxon>
        <taxon>lamiids</taxon>
        <taxon>Gentianales</taxon>
        <taxon>Rubiaceae</taxon>
        <taxon>Ixoroideae</taxon>
        <taxon>Gardenieae complex</taxon>
        <taxon>Bertiereae - Coffeeae clade</taxon>
        <taxon>Coffeeae</taxon>
        <taxon>Coffea</taxon>
    </lineage>
</organism>
<dbReference type="PANTHER" id="PTHR31676:SF196">
    <property type="entry name" value="DUF538 FAMILY PROTEIN"/>
    <property type="match status" value="1"/>
</dbReference>
<dbReference type="InterPro" id="IPR036758">
    <property type="entry name" value="At5g01610-like"/>
</dbReference>
<dbReference type="GeneID" id="113735249"/>
<gene>
    <name evidence="3" type="primary">LOC113735249</name>
</gene>
<accession>A0A6P6V8A3</accession>
<evidence type="ECO:0000256" key="1">
    <source>
        <dbReference type="SAM" id="SignalP"/>
    </source>
</evidence>
<proteinExistence type="predicted"/>
<reference evidence="2" key="1">
    <citation type="journal article" date="2025" name="Foods">
        <title>Unveiling the Microbial Signatures of Arabica Coffee Cherries: Insights into Ripeness Specific Diversity, Functional Traits, and Implications for Quality and Safety.</title>
        <authorList>
            <consortium name="RefSeq"/>
            <person name="Tenea G.N."/>
            <person name="Cifuentes V."/>
            <person name="Reyes P."/>
            <person name="Cevallos-Vallejos M."/>
        </authorList>
    </citation>
    <scope>NUCLEOTIDE SEQUENCE [LARGE SCALE GENOMIC DNA]</scope>
</reference>
<dbReference type="AlphaFoldDB" id="A0A6P6V8A3"/>
<reference evidence="3" key="2">
    <citation type="submission" date="2025-08" db="UniProtKB">
        <authorList>
            <consortium name="RefSeq"/>
        </authorList>
    </citation>
    <scope>IDENTIFICATION</scope>
    <source>
        <tissue evidence="3">Leaves</tissue>
    </source>
</reference>
<dbReference type="Proteomes" id="UP001652660">
    <property type="component" value="Chromosome 1e"/>
</dbReference>
<protein>
    <submittedName>
        <fullName evidence="3">Uncharacterized protein At5g01610-like</fullName>
    </submittedName>
</protein>
<keyword evidence="1" id="KW-0732">Signal</keyword>
<feature type="chain" id="PRO_5044650717" evidence="1">
    <location>
        <begin position="38"/>
        <end position="184"/>
    </location>
</feature>
<sequence>MKRAEYYWGGSSFLKPKGIQSMSSWLTLLCLCPFCLCAYSGKEKPSAYEALEQYDFPVGLLPQGATGYDLKPNTGEFSAHLNGTCSFWLTNLYKLRYKSTISGVISKDRLTKLRGVSVEVLKLSLKIVEVRRNGEDLEFSVGITSAKFPVRDFEVSPRCGCGFKCVTGGGDWKNNWYLSSSLHY</sequence>
<dbReference type="Gene3D" id="2.30.240.10">
    <property type="entry name" value="At5g01610-like"/>
    <property type="match status" value="1"/>
</dbReference>
<keyword evidence="2" id="KW-1185">Reference proteome</keyword>
<dbReference type="SUPFAM" id="SSF141562">
    <property type="entry name" value="At5g01610-like"/>
    <property type="match status" value="1"/>
</dbReference>
<evidence type="ECO:0000313" key="3">
    <source>
        <dbReference type="RefSeq" id="XP_027118072.1"/>
    </source>
</evidence>
<name>A0A6P6V8A3_COFAR</name>
<dbReference type="RefSeq" id="XP_027118072.1">
    <property type="nucleotide sequence ID" value="XM_027262271.2"/>
</dbReference>